<dbReference type="AlphaFoldDB" id="A0A1Z1MMR3"/>
<name>A0A1Z1MMR3_9FLOR</name>
<keyword evidence="1" id="KW-0934">Plastid</keyword>
<accession>A0A1Z1MMR3</accession>
<evidence type="ECO:0000313" key="1">
    <source>
        <dbReference type="EMBL" id="ARW67216.1"/>
    </source>
</evidence>
<evidence type="ECO:0008006" key="2">
    <source>
        <dbReference type="Google" id="ProtNLM"/>
    </source>
</evidence>
<dbReference type="EMBL" id="MF101446">
    <property type="protein sequence ID" value="ARW67216.1"/>
    <property type="molecule type" value="Genomic_DNA"/>
</dbReference>
<proteinExistence type="predicted"/>
<organism evidence="1">
    <name type="scientific">Gredgaria maugeana</name>
    <dbReference type="NCBI Taxonomy" id="2007213"/>
    <lineage>
        <taxon>Eukaryota</taxon>
        <taxon>Rhodophyta</taxon>
        <taxon>Florideophyceae</taxon>
        <taxon>Rhodymeniophycidae</taxon>
        <taxon>Ceramiales</taxon>
        <taxon>Rhodomelaceae</taxon>
        <taxon>Herposiphonieae</taxon>
        <taxon>Gredgaria</taxon>
    </lineage>
</organism>
<protein>
    <recommendedName>
        <fullName evidence="2">Reverse transcriptase N-terminal domain-containing protein</fullName>
    </recommendedName>
</protein>
<gene>
    <name evidence="1" type="primary">ConsOrf5</name>
</gene>
<dbReference type="GeneID" id="33360496"/>
<keyword evidence="1" id="KW-0150">Chloroplast</keyword>
<dbReference type="RefSeq" id="YP_009398030.1">
    <property type="nucleotide sequence ID" value="NC_035290.1"/>
</dbReference>
<sequence>MIKKKVYYSINKLTFWENLPWQKISLRILMITRQIYIAMKKHELIYVYQLQKYLINCHESKIMLINKILCNLKVYYNNSNQIKLLIKKINKLNLLYSLFIKTSLSYSSFFEQIKQSLIYISLKPVYIAKIAKSIKKFINITQDDHLLNNDNQIYSKFFLTKIVIKKLGCYNYINKSIGKWLYNNVCINLSKMYNLEYVKYITNNKISNLEFDKINLEYLYILFNKIMINDLVWYKFNDIRKNIHFFCVNNDNTRDKFFTLFNIMFKRLFYRKTYKNINKINIFNNKKKLLNYVKLLYLDYYSSFISFISVNFIENCNKMINYFIHILTKKQRKKYQYNYQLKLINQLINRFIYFCNIYDGYQYT</sequence>
<geneLocation type="chloroplast" evidence="1"/>
<reference evidence="1" key="1">
    <citation type="journal article" date="2017" name="J. Phycol.">
        <title>Analysis of chloroplast genomes and a supermatrix inform reclassification of the Rhodomelaceae (Rhodophyta).</title>
        <authorList>
            <person name="Diaz-Tapia P."/>
            <person name="Maggs C.A."/>
            <person name="West J.A."/>
            <person name="Verbruggen H."/>
        </authorList>
    </citation>
    <scope>NUCLEOTIDE SEQUENCE</scope>
    <source>
        <strain evidence="1">PD1230</strain>
    </source>
</reference>